<evidence type="ECO:0000313" key="2">
    <source>
        <dbReference type="Proteomes" id="UP000092460"/>
    </source>
</evidence>
<evidence type="ECO:0000313" key="1">
    <source>
        <dbReference type="EnsemblMetazoa" id="GPPI022253-PA"/>
    </source>
</evidence>
<sequence length="255" mass="28784">MSNSYLVILALQIYKYEDMNPNEGQFASIVEKSNMNYLITTILFLTAFVLSVNSVTEQVARVPSAERPKREFSYSSPIFKNNFPTPSVKPHPLPVPQTSQAVTPVPVVGAFFVPFNTFGNNLAGYNYGNAGGLGGFWSGLHGQQPGQQCPLGQFYRCRCDNILPREMDSLEILQQSIKYNQQGEKILNAQLSNGLNIHQKTSLKKLPNNQESQIMQGYYVLKVKEQRYLIIYFDVNEKDYTVQADVKTQPPRTDL</sequence>
<dbReference type="EMBL" id="JXJN01009923">
    <property type="status" value="NOT_ANNOTATED_CDS"/>
    <property type="molecule type" value="Genomic_DNA"/>
</dbReference>
<dbReference type="STRING" id="67801.A0A1B0B8F5"/>
<dbReference type="EnsemblMetazoa" id="GPPI022253-RA">
    <property type="protein sequence ID" value="GPPI022253-PA"/>
    <property type="gene ID" value="GPPI022253"/>
</dbReference>
<organism evidence="1 2">
    <name type="scientific">Glossina palpalis gambiensis</name>
    <dbReference type="NCBI Taxonomy" id="67801"/>
    <lineage>
        <taxon>Eukaryota</taxon>
        <taxon>Metazoa</taxon>
        <taxon>Ecdysozoa</taxon>
        <taxon>Arthropoda</taxon>
        <taxon>Hexapoda</taxon>
        <taxon>Insecta</taxon>
        <taxon>Pterygota</taxon>
        <taxon>Neoptera</taxon>
        <taxon>Endopterygota</taxon>
        <taxon>Diptera</taxon>
        <taxon>Brachycera</taxon>
        <taxon>Muscomorpha</taxon>
        <taxon>Hippoboscoidea</taxon>
        <taxon>Glossinidae</taxon>
        <taxon>Glossina</taxon>
    </lineage>
</organism>
<name>A0A1B0B8F5_9MUSC</name>
<reference evidence="1" key="2">
    <citation type="submission" date="2020-05" db="UniProtKB">
        <authorList>
            <consortium name="EnsemblMetazoa"/>
        </authorList>
    </citation>
    <scope>IDENTIFICATION</scope>
    <source>
        <strain evidence="1">IAEA</strain>
    </source>
</reference>
<keyword evidence="2" id="KW-1185">Reference proteome</keyword>
<proteinExistence type="predicted"/>
<dbReference type="AlphaFoldDB" id="A0A1B0B8F5"/>
<accession>A0A1B0B8F5</accession>
<reference evidence="2" key="1">
    <citation type="submission" date="2015-01" db="EMBL/GenBank/DDBJ databases">
        <authorList>
            <person name="Aksoy S."/>
            <person name="Warren W."/>
            <person name="Wilson R.K."/>
        </authorList>
    </citation>
    <scope>NUCLEOTIDE SEQUENCE [LARGE SCALE GENOMIC DNA]</scope>
    <source>
        <strain evidence="2">IAEA</strain>
    </source>
</reference>
<dbReference type="VEuPathDB" id="VectorBase:GPPI022253"/>
<protein>
    <submittedName>
        <fullName evidence="1">Uncharacterized protein</fullName>
    </submittedName>
</protein>
<dbReference type="Proteomes" id="UP000092460">
    <property type="component" value="Unassembled WGS sequence"/>
</dbReference>